<accession>A0A0C3DDG1</accession>
<reference evidence="1 2" key="1">
    <citation type="submission" date="2014-04" db="EMBL/GenBank/DDBJ databases">
        <authorList>
            <consortium name="DOE Joint Genome Institute"/>
            <person name="Kuo A."/>
            <person name="Kohler A."/>
            <person name="Nagy L.G."/>
            <person name="Floudas D."/>
            <person name="Copeland A."/>
            <person name="Barry K.W."/>
            <person name="Cichocki N."/>
            <person name="Veneault-Fourrey C."/>
            <person name="LaButti K."/>
            <person name="Lindquist E.A."/>
            <person name="Lipzen A."/>
            <person name="Lundell T."/>
            <person name="Morin E."/>
            <person name="Murat C."/>
            <person name="Sun H."/>
            <person name="Tunlid A."/>
            <person name="Henrissat B."/>
            <person name="Grigoriev I.V."/>
            <person name="Hibbett D.S."/>
            <person name="Martin F."/>
            <person name="Nordberg H.P."/>
            <person name="Cantor M.N."/>
            <person name="Hua S.X."/>
        </authorList>
    </citation>
    <scope>NUCLEOTIDE SEQUENCE [LARGE SCALE GENOMIC DNA]</scope>
    <source>
        <strain evidence="1 2">Foug A</strain>
    </source>
</reference>
<dbReference type="AlphaFoldDB" id="A0A0C3DDG1"/>
<evidence type="ECO:0000313" key="2">
    <source>
        <dbReference type="Proteomes" id="UP000053989"/>
    </source>
</evidence>
<dbReference type="EMBL" id="KN822082">
    <property type="protein sequence ID" value="KIM58745.1"/>
    <property type="molecule type" value="Genomic_DNA"/>
</dbReference>
<dbReference type="InParanoid" id="A0A0C3DDG1"/>
<reference evidence="2" key="2">
    <citation type="submission" date="2015-01" db="EMBL/GenBank/DDBJ databases">
        <title>Evolutionary Origins and Diversification of the Mycorrhizal Mutualists.</title>
        <authorList>
            <consortium name="DOE Joint Genome Institute"/>
            <consortium name="Mycorrhizal Genomics Consortium"/>
            <person name="Kohler A."/>
            <person name="Kuo A."/>
            <person name="Nagy L.G."/>
            <person name="Floudas D."/>
            <person name="Copeland A."/>
            <person name="Barry K.W."/>
            <person name="Cichocki N."/>
            <person name="Veneault-Fourrey C."/>
            <person name="LaButti K."/>
            <person name="Lindquist E.A."/>
            <person name="Lipzen A."/>
            <person name="Lundell T."/>
            <person name="Morin E."/>
            <person name="Murat C."/>
            <person name="Riley R."/>
            <person name="Ohm R."/>
            <person name="Sun H."/>
            <person name="Tunlid A."/>
            <person name="Henrissat B."/>
            <person name="Grigoriev I.V."/>
            <person name="Hibbett D.S."/>
            <person name="Martin F."/>
        </authorList>
    </citation>
    <scope>NUCLEOTIDE SEQUENCE [LARGE SCALE GENOMIC DNA]</scope>
    <source>
        <strain evidence="2">Foug A</strain>
    </source>
</reference>
<proteinExistence type="predicted"/>
<dbReference type="Proteomes" id="UP000053989">
    <property type="component" value="Unassembled WGS sequence"/>
</dbReference>
<keyword evidence="2" id="KW-1185">Reference proteome</keyword>
<feature type="non-terminal residue" evidence="1">
    <location>
        <position position="1"/>
    </location>
</feature>
<evidence type="ECO:0000313" key="1">
    <source>
        <dbReference type="EMBL" id="KIM58745.1"/>
    </source>
</evidence>
<dbReference type="HOGENOM" id="CLU_178716_0_0_1"/>
<sequence length="83" mass="9655">IYYPFADEGEWELAKFLALNLNKTQVSQFLKLRWVRLFILLFGTVDRLFGWLGSLPVGPQWQSMKINVSGYETTCNRSVSHTK</sequence>
<dbReference type="OrthoDB" id="2683853at2759"/>
<protein>
    <submittedName>
        <fullName evidence="1">Uncharacterized protein</fullName>
    </submittedName>
</protein>
<gene>
    <name evidence="1" type="ORF">SCLCIDRAFT_127619</name>
</gene>
<name>A0A0C3DDG1_9AGAM</name>
<organism evidence="1 2">
    <name type="scientific">Scleroderma citrinum Foug A</name>
    <dbReference type="NCBI Taxonomy" id="1036808"/>
    <lineage>
        <taxon>Eukaryota</taxon>
        <taxon>Fungi</taxon>
        <taxon>Dikarya</taxon>
        <taxon>Basidiomycota</taxon>
        <taxon>Agaricomycotina</taxon>
        <taxon>Agaricomycetes</taxon>
        <taxon>Agaricomycetidae</taxon>
        <taxon>Boletales</taxon>
        <taxon>Sclerodermatineae</taxon>
        <taxon>Sclerodermataceae</taxon>
        <taxon>Scleroderma</taxon>
    </lineage>
</organism>